<dbReference type="AlphaFoldDB" id="A0A931BWH0"/>
<proteinExistence type="predicted"/>
<evidence type="ECO:0000313" key="1">
    <source>
        <dbReference type="EMBL" id="MBF9235120.1"/>
    </source>
</evidence>
<reference evidence="1" key="1">
    <citation type="submission" date="2020-11" db="EMBL/GenBank/DDBJ databases">
        <authorList>
            <person name="Kim M.K."/>
        </authorList>
    </citation>
    <scope>NUCLEOTIDE SEQUENCE</scope>
    <source>
        <strain evidence="1">BT350</strain>
    </source>
</reference>
<dbReference type="Proteomes" id="UP000599312">
    <property type="component" value="Unassembled WGS sequence"/>
</dbReference>
<dbReference type="EMBL" id="JADQDO010000010">
    <property type="protein sequence ID" value="MBF9235120.1"/>
    <property type="molecule type" value="Genomic_DNA"/>
</dbReference>
<organism evidence="1 2">
    <name type="scientific">Microvirga alba</name>
    <dbReference type="NCBI Taxonomy" id="2791025"/>
    <lineage>
        <taxon>Bacteria</taxon>
        <taxon>Pseudomonadati</taxon>
        <taxon>Pseudomonadota</taxon>
        <taxon>Alphaproteobacteria</taxon>
        <taxon>Hyphomicrobiales</taxon>
        <taxon>Methylobacteriaceae</taxon>
        <taxon>Microvirga</taxon>
    </lineage>
</organism>
<accession>A0A931BWH0</accession>
<dbReference type="RefSeq" id="WP_196273114.1">
    <property type="nucleotide sequence ID" value="NZ_JADQDO010000010.1"/>
</dbReference>
<name>A0A931BWH0_9HYPH</name>
<protein>
    <submittedName>
        <fullName evidence="1">Uncharacterized protein</fullName>
    </submittedName>
</protein>
<evidence type="ECO:0000313" key="2">
    <source>
        <dbReference type="Proteomes" id="UP000599312"/>
    </source>
</evidence>
<comment type="caution">
    <text evidence="1">The sequence shown here is derived from an EMBL/GenBank/DDBJ whole genome shotgun (WGS) entry which is preliminary data.</text>
</comment>
<gene>
    <name evidence="1" type="ORF">I2H38_17240</name>
</gene>
<sequence>MTLLERSEQLSVEVGEINALGAIAHQAEAIRSRATQFENVLAELRLCAGSARQLRDRGIEIEAEVQAVAGVRHFLSQLLDAVTADPAAILGAKDIQPKMLVPLGKIASSLQEAANQAWGRYVRQRLPAVSSDLLDALNRVPALRPKVEHFRGLRDRALASAARTPSKAAEFDVMEVLTTQCNEAWRDLDARDIPQDVLVLFREAATPRGAGLSKLTPSVLTWLEEHRLAEAFGIRIR</sequence>
<keyword evidence="2" id="KW-1185">Reference proteome</keyword>